<keyword evidence="3" id="KW-1185">Reference proteome</keyword>
<comment type="caution">
    <text evidence="2">The sequence shown here is derived from an EMBL/GenBank/DDBJ whole genome shotgun (WGS) entry which is preliminary data.</text>
</comment>
<evidence type="ECO:0000313" key="3">
    <source>
        <dbReference type="Proteomes" id="UP001230426"/>
    </source>
</evidence>
<protein>
    <submittedName>
        <fullName evidence="2">Uncharacterized protein</fullName>
    </submittedName>
</protein>
<name>A0ABT9R953_9ACTN</name>
<evidence type="ECO:0000313" key="2">
    <source>
        <dbReference type="EMBL" id="MDP9865779.1"/>
    </source>
</evidence>
<reference evidence="2 3" key="1">
    <citation type="submission" date="2023-07" db="EMBL/GenBank/DDBJ databases">
        <title>Sequencing the genomes of 1000 actinobacteria strains.</title>
        <authorList>
            <person name="Klenk H.-P."/>
        </authorList>
    </citation>
    <scope>NUCLEOTIDE SEQUENCE [LARGE SCALE GENOMIC DNA]</scope>
    <source>
        <strain evidence="2 3">DSM 44109</strain>
    </source>
</reference>
<accession>A0ABT9R953</accession>
<evidence type="ECO:0000256" key="1">
    <source>
        <dbReference type="SAM" id="MobiDB-lite"/>
    </source>
</evidence>
<dbReference type="Proteomes" id="UP001230426">
    <property type="component" value="Unassembled WGS sequence"/>
</dbReference>
<proteinExistence type="predicted"/>
<sequence>MPLHLPTPPANVPETVRAKLHALADDSRFSTPALRLAQRDQLEVSTPHQVFTIGLDDITSGAGLAAAQPVGWRYLVTAGGEVLASAETAQAPDGTPQPPQFNEGRFAAATATAVHAARALPILEKAAFELRLLRIPGLYLMALWLHSPATDLLVPLAPSPIGKEGQIVPPAQLFGDLARQARARSTAAPERPGDGGPPVP</sequence>
<gene>
    <name evidence="2" type="ORF">J2S55_005045</name>
</gene>
<feature type="region of interest" description="Disordered" evidence="1">
    <location>
        <begin position="178"/>
        <end position="200"/>
    </location>
</feature>
<dbReference type="EMBL" id="JAUSRB010000002">
    <property type="protein sequence ID" value="MDP9865779.1"/>
    <property type="molecule type" value="Genomic_DNA"/>
</dbReference>
<dbReference type="RefSeq" id="WP_306865579.1">
    <property type="nucleotide sequence ID" value="NZ_JAUSRB010000002.1"/>
</dbReference>
<organism evidence="2 3">
    <name type="scientific">Streptosporangium brasiliense</name>
    <dbReference type="NCBI Taxonomy" id="47480"/>
    <lineage>
        <taxon>Bacteria</taxon>
        <taxon>Bacillati</taxon>
        <taxon>Actinomycetota</taxon>
        <taxon>Actinomycetes</taxon>
        <taxon>Streptosporangiales</taxon>
        <taxon>Streptosporangiaceae</taxon>
        <taxon>Streptosporangium</taxon>
    </lineage>
</organism>